<evidence type="ECO:0000256" key="3">
    <source>
        <dbReference type="ARBA" id="ARBA00011738"/>
    </source>
</evidence>
<evidence type="ECO:0000256" key="2">
    <source>
        <dbReference type="ARBA" id="ARBA00009320"/>
    </source>
</evidence>
<comment type="subunit">
    <text evidence="3">Homodimer.</text>
</comment>
<dbReference type="NCBIfam" id="NF005800">
    <property type="entry name" value="PRK07650.1"/>
    <property type="match status" value="1"/>
</dbReference>
<comment type="cofactor">
    <cofactor evidence="1 11">
        <name>pyridoxal 5'-phosphate</name>
        <dbReference type="ChEBI" id="CHEBI:597326"/>
    </cofactor>
</comment>
<evidence type="ECO:0000256" key="8">
    <source>
        <dbReference type="ARBA" id="ARBA00035676"/>
    </source>
</evidence>
<dbReference type="Gene3D" id="3.30.470.10">
    <property type="match status" value="1"/>
</dbReference>
<comment type="pathway">
    <text evidence="7">Cofactor biosynthesis; tetrahydrofolate biosynthesis; 4-aminobenzoate from chorismate: step 2/2.</text>
</comment>
<dbReference type="FunFam" id="3.20.10.10:FF:000002">
    <property type="entry name" value="D-alanine aminotransferase"/>
    <property type="match status" value="1"/>
</dbReference>
<dbReference type="RefSeq" id="WP_003351473.1">
    <property type="nucleotide sequence ID" value="NZ_AFEU01000002.1"/>
</dbReference>
<dbReference type="GO" id="GO:0008652">
    <property type="term" value="P:amino acid biosynthetic process"/>
    <property type="evidence" value="ECO:0007669"/>
    <property type="project" value="UniProtKB-ARBA"/>
</dbReference>
<evidence type="ECO:0000256" key="9">
    <source>
        <dbReference type="ARBA" id="ARBA00049529"/>
    </source>
</evidence>
<keyword evidence="4 11" id="KW-0663">Pyridoxal phosphate</keyword>
<evidence type="ECO:0000313" key="13">
    <source>
        <dbReference type="Proteomes" id="UP000010523"/>
    </source>
</evidence>
<dbReference type="CDD" id="cd01559">
    <property type="entry name" value="ADCL_like"/>
    <property type="match status" value="1"/>
</dbReference>
<dbReference type="InterPro" id="IPR043132">
    <property type="entry name" value="BCAT-like_C"/>
</dbReference>
<keyword evidence="6 12" id="KW-0456">Lyase</keyword>
<dbReference type="GO" id="GO:0030170">
    <property type="term" value="F:pyridoxal phosphate binding"/>
    <property type="evidence" value="ECO:0007669"/>
    <property type="project" value="InterPro"/>
</dbReference>
<evidence type="ECO:0000256" key="5">
    <source>
        <dbReference type="ARBA" id="ARBA00022909"/>
    </source>
</evidence>
<comment type="similarity">
    <text evidence="2 10">Belongs to the class-IV pyridoxal-phosphate-dependent aminotransferase family.</text>
</comment>
<comment type="caution">
    <text evidence="12">The sequence shown here is derived from an EMBL/GenBank/DDBJ whole genome shotgun (WGS) entry which is preliminary data.</text>
</comment>
<dbReference type="InterPro" id="IPR050571">
    <property type="entry name" value="Class-IV_PLP-Dep_Aminotrnsfr"/>
</dbReference>
<dbReference type="OrthoDB" id="9805628at2"/>
<dbReference type="SUPFAM" id="SSF56752">
    <property type="entry name" value="D-aminoacid aminotransferase-like PLP-dependent enzymes"/>
    <property type="match status" value="1"/>
</dbReference>
<keyword evidence="13" id="KW-1185">Reference proteome</keyword>
<dbReference type="PATRIC" id="fig|997296.3.peg.1458"/>
<proteinExistence type="inferred from homology"/>
<evidence type="ECO:0000256" key="11">
    <source>
        <dbReference type="RuleBase" id="RU004516"/>
    </source>
</evidence>
<sequence length="286" mass="32555">MYIYINGKLVEENEAAISPFDHGFLYGLGLFETFRIYDGHPFLLDDHLERLNSGLKTLNICAEFNRSEVAEILTCLMKKNGWKNAYIRLNVSAGAGEVGLQTDPYESPNVIIFSKPLPTAGELVEKEISILNIKRNTPESDIRLKSHHFLNNFLAKREIGSNPRREGIFLTEEGFLAEGIVSNIFWVKGKTLYTPSVKTGILNGVTRQFVMKLAEKRGYEVQEGFYKPKDAESAEEIFLTNSIQEVVPVSNFQNKQMAGLEGKTVRLLHRELRKYCMTLWSRNEIV</sequence>
<dbReference type="InterPro" id="IPR036038">
    <property type="entry name" value="Aminotransferase-like"/>
</dbReference>
<dbReference type="Pfam" id="PF01063">
    <property type="entry name" value="Aminotran_4"/>
    <property type="match status" value="1"/>
</dbReference>
<dbReference type="PROSITE" id="PS00770">
    <property type="entry name" value="AA_TRANSFER_CLASS_4"/>
    <property type="match status" value="1"/>
</dbReference>
<name>I3E0P0_BACMT</name>
<protein>
    <recommendedName>
        <fullName evidence="8">aminodeoxychorismate lyase</fullName>
        <ecNumber evidence="8">4.1.3.38</ecNumber>
    </recommendedName>
</protein>
<keyword evidence="5" id="KW-0289">Folate biosynthesis</keyword>
<dbReference type="EMBL" id="AFEU01000002">
    <property type="protein sequence ID" value="EIJ80061.1"/>
    <property type="molecule type" value="Genomic_DNA"/>
</dbReference>
<evidence type="ECO:0000256" key="4">
    <source>
        <dbReference type="ARBA" id="ARBA00022898"/>
    </source>
</evidence>
<gene>
    <name evidence="12" type="ORF">PB1_06867</name>
</gene>
<accession>I3E0P0</accession>
<dbReference type="GO" id="GO:0046656">
    <property type="term" value="P:folic acid biosynthetic process"/>
    <property type="evidence" value="ECO:0007669"/>
    <property type="project" value="UniProtKB-KW"/>
</dbReference>
<dbReference type="eggNOG" id="COG0115">
    <property type="taxonomic scope" value="Bacteria"/>
</dbReference>
<evidence type="ECO:0000256" key="10">
    <source>
        <dbReference type="RuleBase" id="RU004106"/>
    </source>
</evidence>
<dbReference type="Gene3D" id="3.20.10.10">
    <property type="entry name" value="D-amino Acid Aminotransferase, subunit A, domain 2"/>
    <property type="match status" value="1"/>
</dbReference>
<dbReference type="InterPro" id="IPR017824">
    <property type="entry name" value="Aminodeoxychorismate_lyase_IV"/>
</dbReference>
<evidence type="ECO:0000256" key="1">
    <source>
        <dbReference type="ARBA" id="ARBA00001933"/>
    </source>
</evidence>
<dbReference type="InterPro" id="IPR001544">
    <property type="entry name" value="Aminotrans_IV"/>
</dbReference>
<dbReference type="GO" id="GO:0008696">
    <property type="term" value="F:4-amino-4-deoxychorismate lyase activity"/>
    <property type="evidence" value="ECO:0007669"/>
    <property type="project" value="UniProtKB-EC"/>
</dbReference>
<dbReference type="GO" id="GO:0005829">
    <property type="term" value="C:cytosol"/>
    <property type="evidence" value="ECO:0007669"/>
    <property type="project" value="TreeGrafter"/>
</dbReference>
<evidence type="ECO:0000313" key="12">
    <source>
        <dbReference type="EMBL" id="EIJ80061.1"/>
    </source>
</evidence>
<comment type="catalytic activity">
    <reaction evidence="9">
        <text>4-amino-4-deoxychorismate = 4-aminobenzoate + pyruvate + H(+)</text>
        <dbReference type="Rhea" id="RHEA:16201"/>
        <dbReference type="ChEBI" id="CHEBI:15361"/>
        <dbReference type="ChEBI" id="CHEBI:15378"/>
        <dbReference type="ChEBI" id="CHEBI:17836"/>
        <dbReference type="ChEBI" id="CHEBI:58406"/>
        <dbReference type="EC" id="4.1.3.38"/>
    </reaction>
</comment>
<dbReference type="AlphaFoldDB" id="I3E0P0"/>
<evidence type="ECO:0000256" key="6">
    <source>
        <dbReference type="ARBA" id="ARBA00023239"/>
    </source>
</evidence>
<dbReference type="Proteomes" id="UP000010523">
    <property type="component" value="Unassembled WGS sequence"/>
</dbReference>
<organism evidence="12 13">
    <name type="scientific">Bacillus methanolicus PB1</name>
    <dbReference type="NCBI Taxonomy" id="997296"/>
    <lineage>
        <taxon>Bacteria</taxon>
        <taxon>Bacillati</taxon>
        <taxon>Bacillota</taxon>
        <taxon>Bacilli</taxon>
        <taxon>Bacillales</taxon>
        <taxon>Bacillaceae</taxon>
        <taxon>Bacillus</taxon>
    </lineage>
</organism>
<dbReference type="InterPro" id="IPR018300">
    <property type="entry name" value="Aminotrans_IV_CS"/>
</dbReference>
<reference evidence="12 13" key="1">
    <citation type="journal article" date="2012" name="Appl. Environ. Microbiol.">
        <title>Genome Sequence of Thermotolerant Bacillus methanolicus: Features and Regulation Related to Methylotrophy and Production of L-Lysine and L-Glutamate from Methanol.</title>
        <authorList>
            <person name="Heggeset T.M."/>
            <person name="Krog A."/>
            <person name="Balzer S."/>
            <person name="Wentzel A."/>
            <person name="Ellingsen T.E."/>
            <person name="Brautaset T."/>
        </authorList>
    </citation>
    <scope>NUCLEOTIDE SEQUENCE [LARGE SCALE GENOMIC DNA]</scope>
    <source>
        <strain evidence="12 13">PB1</strain>
    </source>
</reference>
<dbReference type="InterPro" id="IPR043131">
    <property type="entry name" value="BCAT-like_N"/>
</dbReference>
<dbReference type="PANTHER" id="PTHR42743:SF11">
    <property type="entry name" value="AMINODEOXYCHORISMATE LYASE"/>
    <property type="match status" value="1"/>
</dbReference>
<dbReference type="PANTHER" id="PTHR42743">
    <property type="entry name" value="AMINO-ACID AMINOTRANSFERASE"/>
    <property type="match status" value="1"/>
</dbReference>
<evidence type="ECO:0000256" key="7">
    <source>
        <dbReference type="ARBA" id="ARBA00035633"/>
    </source>
</evidence>
<dbReference type="EC" id="4.1.3.38" evidence="8"/>
<dbReference type="STRING" id="997296.PB1_06867"/>